<dbReference type="EMBL" id="JAINUG010000181">
    <property type="protein sequence ID" value="KAJ8389497.1"/>
    <property type="molecule type" value="Genomic_DNA"/>
</dbReference>
<feature type="compositionally biased region" description="Basic and acidic residues" evidence="1">
    <location>
        <begin position="16"/>
        <end position="52"/>
    </location>
</feature>
<accession>A0AAD7RSM9</accession>
<reference evidence="2" key="1">
    <citation type="journal article" date="2023" name="Science">
        <title>Genome structures resolve the early diversification of teleost fishes.</title>
        <authorList>
            <person name="Parey E."/>
            <person name="Louis A."/>
            <person name="Montfort J."/>
            <person name="Bouchez O."/>
            <person name="Roques C."/>
            <person name="Iampietro C."/>
            <person name="Lluch J."/>
            <person name="Castinel A."/>
            <person name="Donnadieu C."/>
            <person name="Desvignes T."/>
            <person name="Floi Bucao C."/>
            <person name="Jouanno E."/>
            <person name="Wen M."/>
            <person name="Mejri S."/>
            <person name="Dirks R."/>
            <person name="Jansen H."/>
            <person name="Henkel C."/>
            <person name="Chen W.J."/>
            <person name="Zahm M."/>
            <person name="Cabau C."/>
            <person name="Klopp C."/>
            <person name="Thompson A.W."/>
            <person name="Robinson-Rechavi M."/>
            <person name="Braasch I."/>
            <person name="Lecointre G."/>
            <person name="Bobe J."/>
            <person name="Postlethwait J.H."/>
            <person name="Berthelot C."/>
            <person name="Roest Crollius H."/>
            <person name="Guiguen Y."/>
        </authorList>
    </citation>
    <scope>NUCLEOTIDE SEQUENCE</scope>
    <source>
        <strain evidence="2">NC1722</strain>
    </source>
</reference>
<comment type="caution">
    <text evidence="2">The sequence shown here is derived from an EMBL/GenBank/DDBJ whole genome shotgun (WGS) entry which is preliminary data.</text>
</comment>
<evidence type="ECO:0000313" key="3">
    <source>
        <dbReference type="Proteomes" id="UP001221898"/>
    </source>
</evidence>
<dbReference type="AlphaFoldDB" id="A0AAD7RSM9"/>
<dbReference type="Proteomes" id="UP001221898">
    <property type="component" value="Unassembled WGS sequence"/>
</dbReference>
<feature type="compositionally biased region" description="Low complexity" evidence="1">
    <location>
        <begin position="58"/>
        <end position="72"/>
    </location>
</feature>
<sequence length="82" mass="9259">MTGLETDPRWTTGQRMRAERAWISSEEPRLSADYHPRGEGAKAAQREEEKARLQGRRASQATEAATQTTASQPVSHERQIPR</sequence>
<protein>
    <submittedName>
        <fullName evidence="2">Uncharacterized protein</fullName>
    </submittedName>
</protein>
<keyword evidence="3" id="KW-1185">Reference proteome</keyword>
<name>A0AAD7RSM9_9TELE</name>
<evidence type="ECO:0000256" key="1">
    <source>
        <dbReference type="SAM" id="MobiDB-lite"/>
    </source>
</evidence>
<evidence type="ECO:0000313" key="2">
    <source>
        <dbReference type="EMBL" id="KAJ8389497.1"/>
    </source>
</evidence>
<organism evidence="2 3">
    <name type="scientific">Aldrovandia affinis</name>
    <dbReference type="NCBI Taxonomy" id="143900"/>
    <lineage>
        <taxon>Eukaryota</taxon>
        <taxon>Metazoa</taxon>
        <taxon>Chordata</taxon>
        <taxon>Craniata</taxon>
        <taxon>Vertebrata</taxon>
        <taxon>Euteleostomi</taxon>
        <taxon>Actinopterygii</taxon>
        <taxon>Neopterygii</taxon>
        <taxon>Teleostei</taxon>
        <taxon>Notacanthiformes</taxon>
        <taxon>Halosauridae</taxon>
        <taxon>Aldrovandia</taxon>
    </lineage>
</organism>
<feature type="region of interest" description="Disordered" evidence="1">
    <location>
        <begin position="1"/>
        <end position="82"/>
    </location>
</feature>
<proteinExistence type="predicted"/>
<gene>
    <name evidence="2" type="ORF">AAFF_G00118870</name>
</gene>